<protein>
    <submittedName>
        <fullName evidence="2">Uncharacterized protein</fullName>
    </submittedName>
</protein>
<dbReference type="EMBL" id="VSRR010037078">
    <property type="protein sequence ID" value="MPC73581.1"/>
    <property type="molecule type" value="Genomic_DNA"/>
</dbReference>
<dbReference type="Proteomes" id="UP000324222">
    <property type="component" value="Unassembled WGS sequence"/>
</dbReference>
<name>A0A5B7HL43_PORTR</name>
<organism evidence="2 3">
    <name type="scientific">Portunus trituberculatus</name>
    <name type="common">Swimming crab</name>
    <name type="synonym">Neptunus trituberculatus</name>
    <dbReference type="NCBI Taxonomy" id="210409"/>
    <lineage>
        <taxon>Eukaryota</taxon>
        <taxon>Metazoa</taxon>
        <taxon>Ecdysozoa</taxon>
        <taxon>Arthropoda</taxon>
        <taxon>Crustacea</taxon>
        <taxon>Multicrustacea</taxon>
        <taxon>Malacostraca</taxon>
        <taxon>Eumalacostraca</taxon>
        <taxon>Eucarida</taxon>
        <taxon>Decapoda</taxon>
        <taxon>Pleocyemata</taxon>
        <taxon>Brachyura</taxon>
        <taxon>Eubrachyura</taxon>
        <taxon>Portunoidea</taxon>
        <taxon>Portunidae</taxon>
        <taxon>Portuninae</taxon>
        <taxon>Portunus</taxon>
    </lineage>
</organism>
<evidence type="ECO:0000313" key="3">
    <source>
        <dbReference type="Proteomes" id="UP000324222"/>
    </source>
</evidence>
<keyword evidence="3" id="KW-1185">Reference proteome</keyword>
<evidence type="ECO:0000313" key="2">
    <source>
        <dbReference type="EMBL" id="MPC73581.1"/>
    </source>
</evidence>
<evidence type="ECO:0000256" key="1">
    <source>
        <dbReference type="SAM" id="MobiDB-lite"/>
    </source>
</evidence>
<feature type="compositionally biased region" description="Polar residues" evidence="1">
    <location>
        <begin position="174"/>
        <end position="197"/>
    </location>
</feature>
<comment type="caution">
    <text evidence="2">The sequence shown here is derived from an EMBL/GenBank/DDBJ whole genome shotgun (WGS) entry which is preliminary data.</text>
</comment>
<dbReference type="AlphaFoldDB" id="A0A5B7HL43"/>
<sequence length="218" mass="25127">MPLVHSRRWSVDRSSSTYGYSGSWRRSSIAEASLWRRDAGNYLRLASDGGRSWTRLESFRSSGDSFRSYGDSFGRRDRGYEESLYRRNRSYDISDRDSDRQYGSKWRDTVYSKPSTRDSSGGFKEYEMDSSYTTDASTSRALNYRLDSDSSQPKRDSDEWYDDGHCKKVRFINIQRQEVSQPGANTPLDTGTGTHTQEAQKEEAHSEYGVSFLDLSYS</sequence>
<proteinExistence type="predicted"/>
<reference evidence="2 3" key="1">
    <citation type="submission" date="2019-05" db="EMBL/GenBank/DDBJ databases">
        <title>Another draft genome of Portunus trituberculatus and its Hox gene families provides insights of decapod evolution.</title>
        <authorList>
            <person name="Jeong J.-H."/>
            <person name="Song I."/>
            <person name="Kim S."/>
            <person name="Choi T."/>
            <person name="Kim D."/>
            <person name="Ryu S."/>
            <person name="Kim W."/>
        </authorList>
    </citation>
    <scope>NUCLEOTIDE SEQUENCE [LARGE SCALE GENOMIC DNA]</scope>
    <source>
        <tissue evidence="2">Muscle</tissue>
    </source>
</reference>
<gene>
    <name evidence="2" type="ORF">E2C01_067915</name>
</gene>
<accession>A0A5B7HL43</accession>
<feature type="region of interest" description="Disordered" evidence="1">
    <location>
        <begin position="174"/>
        <end position="218"/>
    </location>
</feature>